<protein>
    <submittedName>
        <fullName evidence="1">Amidohydrolase family protein</fullName>
    </submittedName>
</protein>
<sequence length="127" mass="13646">MAASADPQRIVIENCSIATVDAHDTEYASGYIVVADNRIESVGAGKAPEGLTGVVRRIDATEATIDAHHDASFDAMTQVAVAPCSPFSVSTELMRQGAELARRKNVRLHTHGSETVEEEQFCKELFG</sequence>
<comment type="caution">
    <text evidence="1">The sequence shown here is derived from an EMBL/GenBank/DDBJ whole genome shotgun (WGS) entry which is preliminary data.</text>
</comment>
<dbReference type="Proteomes" id="UP001180503">
    <property type="component" value="Unassembled WGS sequence"/>
</dbReference>
<dbReference type="SUPFAM" id="SSF51556">
    <property type="entry name" value="Metallo-dependent hydrolases"/>
    <property type="match status" value="1"/>
</dbReference>
<name>A0ABU2QR12_9ACTN</name>
<dbReference type="EMBL" id="JAVRFB010000150">
    <property type="protein sequence ID" value="MDT0406901.1"/>
    <property type="molecule type" value="Genomic_DNA"/>
</dbReference>
<dbReference type="Gene3D" id="3.20.20.140">
    <property type="entry name" value="Metal-dependent hydrolases"/>
    <property type="match status" value="1"/>
</dbReference>
<proteinExistence type="predicted"/>
<gene>
    <name evidence="1" type="ORF">RM528_34240</name>
</gene>
<organism evidence="1 2">
    <name type="scientific">Streptomyces edwardsiae</name>
    <dbReference type="NCBI Taxonomy" id="3075527"/>
    <lineage>
        <taxon>Bacteria</taxon>
        <taxon>Bacillati</taxon>
        <taxon>Actinomycetota</taxon>
        <taxon>Actinomycetes</taxon>
        <taxon>Kitasatosporales</taxon>
        <taxon>Streptomycetaceae</taxon>
        <taxon>Streptomyces</taxon>
    </lineage>
</organism>
<dbReference type="InterPro" id="IPR011059">
    <property type="entry name" value="Metal-dep_hydrolase_composite"/>
</dbReference>
<dbReference type="SUPFAM" id="SSF51338">
    <property type="entry name" value="Composite domain of metallo-dependent hydrolases"/>
    <property type="match status" value="1"/>
</dbReference>
<feature type="non-terminal residue" evidence="1">
    <location>
        <position position="127"/>
    </location>
</feature>
<evidence type="ECO:0000313" key="1">
    <source>
        <dbReference type="EMBL" id="MDT0406901.1"/>
    </source>
</evidence>
<reference evidence="2" key="1">
    <citation type="submission" date="2023-07" db="EMBL/GenBank/DDBJ databases">
        <title>30 novel species of actinomycetes from the DSMZ collection.</title>
        <authorList>
            <person name="Nouioui I."/>
        </authorList>
    </citation>
    <scope>NUCLEOTIDE SEQUENCE [LARGE SCALE GENOMIC DNA]</scope>
    <source>
        <strain evidence="2">DSM 41635</strain>
    </source>
</reference>
<accession>A0ABU2QR12</accession>
<evidence type="ECO:0000313" key="2">
    <source>
        <dbReference type="Proteomes" id="UP001180503"/>
    </source>
</evidence>
<dbReference type="InterPro" id="IPR032466">
    <property type="entry name" value="Metal_Hydrolase"/>
</dbReference>